<dbReference type="PANTHER" id="PTHR30055:SF234">
    <property type="entry name" value="HTH-TYPE TRANSCRIPTIONAL REGULATOR BETI"/>
    <property type="match status" value="1"/>
</dbReference>
<protein>
    <submittedName>
        <fullName evidence="6">Putative transcriptional regulator, TetR family protein</fullName>
    </submittedName>
</protein>
<dbReference type="InterPro" id="IPR009057">
    <property type="entry name" value="Homeodomain-like_sf"/>
</dbReference>
<dbReference type="AlphaFoldDB" id="A0A7I7QNK5"/>
<dbReference type="InterPro" id="IPR050109">
    <property type="entry name" value="HTH-type_TetR-like_transc_reg"/>
</dbReference>
<feature type="DNA-binding region" description="H-T-H motif" evidence="4">
    <location>
        <begin position="41"/>
        <end position="60"/>
    </location>
</feature>
<evidence type="ECO:0000256" key="4">
    <source>
        <dbReference type="PROSITE-ProRule" id="PRU00335"/>
    </source>
</evidence>
<dbReference type="InterPro" id="IPR001647">
    <property type="entry name" value="HTH_TetR"/>
</dbReference>
<dbReference type="SUPFAM" id="SSF46689">
    <property type="entry name" value="Homeodomain-like"/>
    <property type="match status" value="1"/>
</dbReference>
<evidence type="ECO:0000259" key="5">
    <source>
        <dbReference type="PROSITE" id="PS50977"/>
    </source>
</evidence>
<dbReference type="EMBL" id="AP022588">
    <property type="protein sequence ID" value="BBY27600.1"/>
    <property type="molecule type" value="Genomic_DNA"/>
</dbReference>
<dbReference type="PANTHER" id="PTHR30055">
    <property type="entry name" value="HTH-TYPE TRANSCRIPTIONAL REGULATOR RUTR"/>
    <property type="match status" value="1"/>
</dbReference>
<proteinExistence type="predicted"/>
<gene>
    <name evidence="6" type="ORF">MSEDJ_16960</name>
</gene>
<dbReference type="GO" id="GO:0003700">
    <property type="term" value="F:DNA-binding transcription factor activity"/>
    <property type="evidence" value="ECO:0007669"/>
    <property type="project" value="TreeGrafter"/>
</dbReference>
<evidence type="ECO:0000313" key="7">
    <source>
        <dbReference type="Proteomes" id="UP000467193"/>
    </source>
</evidence>
<organism evidence="6 7">
    <name type="scientific">Mycolicibacterium sediminis</name>
    <dbReference type="NCBI Taxonomy" id="1286180"/>
    <lineage>
        <taxon>Bacteria</taxon>
        <taxon>Bacillati</taxon>
        <taxon>Actinomycetota</taxon>
        <taxon>Actinomycetes</taxon>
        <taxon>Mycobacteriales</taxon>
        <taxon>Mycobacteriaceae</taxon>
        <taxon>Mycolicibacterium</taxon>
    </lineage>
</organism>
<sequence>MATTIDRGGDKRRQTRSVATRRRILDSAVRLFARQGYSYTGTSEIIANSGMTGGAFYHHFDGKESVAEAILVETNAKVHHAYTSADDGGSALEAVIRGTFAVAYLHVNDAGARVSSQLMETVGRATGHSARHFDAWTDAIGAQLRLGQAQGDVRGDVDPEGVGRSIASAAYGVWAVASFGTNPSDLVDRLAAVWDVILQGIVVADVAAYFRGYLFGEGRQFDSARLAAPHRAG</sequence>
<dbReference type="Proteomes" id="UP000467193">
    <property type="component" value="Chromosome"/>
</dbReference>
<keyword evidence="1" id="KW-0805">Transcription regulation</keyword>
<dbReference type="Pfam" id="PF00440">
    <property type="entry name" value="TetR_N"/>
    <property type="match status" value="1"/>
</dbReference>
<evidence type="ECO:0000256" key="1">
    <source>
        <dbReference type="ARBA" id="ARBA00023015"/>
    </source>
</evidence>
<reference evidence="6 7" key="1">
    <citation type="journal article" date="2019" name="Emerg. Microbes Infect.">
        <title>Comprehensive subspecies identification of 175 nontuberculous mycobacteria species based on 7547 genomic profiles.</title>
        <authorList>
            <person name="Matsumoto Y."/>
            <person name="Kinjo T."/>
            <person name="Motooka D."/>
            <person name="Nabeya D."/>
            <person name="Jung N."/>
            <person name="Uechi K."/>
            <person name="Horii T."/>
            <person name="Iida T."/>
            <person name="Fujita J."/>
            <person name="Nakamura S."/>
        </authorList>
    </citation>
    <scope>NUCLEOTIDE SEQUENCE [LARGE SCALE GENOMIC DNA]</scope>
    <source>
        <strain evidence="6 7">JCM 17899</strain>
    </source>
</reference>
<dbReference type="PROSITE" id="PS50977">
    <property type="entry name" value="HTH_TETR_2"/>
    <property type="match status" value="1"/>
</dbReference>
<dbReference type="GO" id="GO:0000976">
    <property type="term" value="F:transcription cis-regulatory region binding"/>
    <property type="evidence" value="ECO:0007669"/>
    <property type="project" value="TreeGrafter"/>
</dbReference>
<dbReference type="InterPro" id="IPR036271">
    <property type="entry name" value="Tet_transcr_reg_TetR-rel_C_sf"/>
</dbReference>
<evidence type="ECO:0000313" key="6">
    <source>
        <dbReference type="EMBL" id="BBY27600.1"/>
    </source>
</evidence>
<keyword evidence="3" id="KW-0804">Transcription</keyword>
<evidence type="ECO:0000256" key="3">
    <source>
        <dbReference type="ARBA" id="ARBA00023163"/>
    </source>
</evidence>
<dbReference type="InterPro" id="IPR054126">
    <property type="entry name" value="CprB_TetR_C"/>
</dbReference>
<accession>A0A7I7QNK5</accession>
<evidence type="ECO:0000256" key="2">
    <source>
        <dbReference type="ARBA" id="ARBA00023125"/>
    </source>
</evidence>
<dbReference type="Gene3D" id="1.10.357.10">
    <property type="entry name" value="Tetracycline Repressor, domain 2"/>
    <property type="match status" value="1"/>
</dbReference>
<dbReference type="PRINTS" id="PR00455">
    <property type="entry name" value="HTHTETR"/>
</dbReference>
<name>A0A7I7QNK5_9MYCO</name>
<keyword evidence="2 4" id="KW-0238">DNA-binding</keyword>
<feature type="domain" description="HTH tetR-type" evidence="5">
    <location>
        <begin position="18"/>
        <end position="78"/>
    </location>
</feature>
<dbReference type="RefSeq" id="WP_163796468.1">
    <property type="nucleotide sequence ID" value="NZ_AP022588.1"/>
</dbReference>
<dbReference type="Pfam" id="PF21935">
    <property type="entry name" value="TetR_C_45"/>
    <property type="match status" value="1"/>
</dbReference>
<keyword evidence="7" id="KW-1185">Reference proteome</keyword>
<dbReference type="SUPFAM" id="SSF48498">
    <property type="entry name" value="Tetracyclin repressor-like, C-terminal domain"/>
    <property type="match status" value="1"/>
</dbReference>
<dbReference type="KEGG" id="msei:MSEDJ_16960"/>